<feature type="transmembrane region" description="Helical" evidence="9">
    <location>
        <begin position="333"/>
        <end position="353"/>
    </location>
</feature>
<comment type="similarity">
    <text evidence="2">Belongs to the SLC41A transporter family.</text>
</comment>
<evidence type="ECO:0000256" key="4">
    <source>
        <dbReference type="ARBA" id="ARBA00022692"/>
    </source>
</evidence>
<dbReference type="InterPro" id="IPR006667">
    <property type="entry name" value="SLC41_membr_dom"/>
</dbReference>
<dbReference type="RefSeq" id="WP_011012297.1">
    <property type="nucleotide sequence ID" value="NC_003413.1"/>
</dbReference>
<protein>
    <submittedName>
        <fullName evidence="11">Magnesium transporter MgtE</fullName>
    </submittedName>
</protein>
<dbReference type="PANTHER" id="PTHR16228">
    <property type="entry name" value="DIVALENT CATION TRANSPORTER SOLUTE CARRIER FAMILY 41"/>
    <property type="match status" value="1"/>
</dbReference>
<feature type="transmembrane region" description="Helical" evidence="9">
    <location>
        <begin position="122"/>
        <end position="148"/>
    </location>
</feature>
<feature type="transmembrane region" description="Helical" evidence="9">
    <location>
        <begin position="190"/>
        <end position="208"/>
    </location>
</feature>
<dbReference type="EMBL" id="CP023154">
    <property type="protein sequence ID" value="QEK78811.1"/>
    <property type="molecule type" value="Genomic_DNA"/>
</dbReference>
<keyword evidence="3" id="KW-0813">Transport</keyword>
<feature type="transmembrane region" description="Helical" evidence="9">
    <location>
        <begin position="295"/>
        <end position="321"/>
    </location>
</feature>
<dbReference type="PANTHER" id="PTHR16228:SF7">
    <property type="entry name" value="SLC41A_MGTE INTEGRAL MEMBRANE DOMAIN-CONTAINING PROTEIN"/>
    <property type="match status" value="1"/>
</dbReference>
<dbReference type="Pfam" id="PF01769">
    <property type="entry name" value="MgtE"/>
    <property type="match status" value="2"/>
</dbReference>
<evidence type="ECO:0000256" key="6">
    <source>
        <dbReference type="ARBA" id="ARBA00022989"/>
    </source>
</evidence>
<feature type="transmembrane region" description="Helical" evidence="9">
    <location>
        <begin position="12"/>
        <end position="34"/>
    </location>
</feature>
<evidence type="ECO:0000313" key="12">
    <source>
        <dbReference type="Proteomes" id="UP000324354"/>
    </source>
</evidence>
<sequence>MVSKRYIQIVKTAVLTSFPALVACVFLDFFAGTFLGKFFTLIRENYPIILVILPGLMGLRGNIFGSLASRFSTMLYLGEMKPSLRDKMVTKNIFMSIVLSLLPVLFLWLVGSLKIRDVDIAIAVLLIILTSTIYTSLFLGYSTAFVSILPFKKGIDPDAIAAPVITSLADLVTVPLLVGFILLFSDHKTFLAITALALLVFFFLWRYSKFGKEDIVTFKEITSVIMFLAMISSITGSILESYSELLERVIIFSIMYPAILDTTGNLGSIIGAKTSTKIHLGEIEKTLNKDIAFEIGVYTILAYPLALLSNGIAVLVGRFLLNKTMGIIPEFVLLYPILAHLVMWFAYFIAIFAEKMRLDPDNVTVPTITTLADVFSTLFVVFIIKLII</sequence>
<evidence type="ECO:0000256" key="9">
    <source>
        <dbReference type="SAM" id="Phobius"/>
    </source>
</evidence>
<organism evidence="11 12">
    <name type="scientific">Pyrococcus furiosus (strain ATCC 43587 / DSM 3638 / JCM 8422 / Vc1)</name>
    <dbReference type="NCBI Taxonomy" id="186497"/>
    <lineage>
        <taxon>Archaea</taxon>
        <taxon>Methanobacteriati</taxon>
        <taxon>Methanobacteriota</taxon>
        <taxon>Thermococci</taxon>
        <taxon>Thermococcales</taxon>
        <taxon>Thermococcaceae</taxon>
        <taxon>Pyrococcus</taxon>
    </lineage>
</organism>
<feature type="domain" description="SLC41A/MgtE integral membrane" evidence="10">
    <location>
        <begin position="54"/>
        <end position="179"/>
    </location>
</feature>
<dbReference type="InterPro" id="IPR036739">
    <property type="entry name" value="SLC41_membr_dom_sf"/>
</dbReference>
<feature type="transmembrane region" description="Helical" evidence="9">
    <location>
        <begin position="46"/>
        <end position="68"/>
    </location>
</feature>
<gene>
    <name evidence="11" type="ORF">PFDSM3638_05800</name>
</gene>
<dbReference type="InterPro" id="IPR045349">
    <property type="entry name" value="SLC41A1-3"/>
</dbReference>
<dbReference type="GeneID" id="41712966"/>
<feature type="transmembrane region" description="Helical" evidence="9">
    <location>
        <begin position="160"/>
        <end position="184"/>
    </location>
</feature>
<feature type="domain" description="SLC41A/MgtE integral membrane" evidence="10">
    <location>
        <begin position="257"/>
        <end position="382"/>
    </location>
</feature>
<feature type="transmembrane region" description="Helical" evidence="9">
    <location>
        <begin position="89"/>
        <end position="110"/>
    </location>
</feature>
<evidence type="ECO:0000259" key="10">
    <source>
        <dbReference type="Pfam" id="PF01769"/>
    </source>
</evidence>
<keyword evidence="4 9" id="KW-0812">Transmembrane</keyword>
<dbReference type="GeneID" id="13301762"/>
<name>A0A5C0XQ49_PYRFU</name>
<evidence type="ECO:0000256" key="8">
    <source>
        <dbReference type="ARBA" id="ARBA00023136"/>
    </source>
</evidence>
<dbReference type="PROSITE" id="PS51257">
    <property type="entry name" value="PROKAR_LIPOPROTEIN"/>
    <property type="match status" value="1"/>
</dbReference>
<dbReference type="Proteomes" id="UP000324354">
    <property type="component" value="Chromosome"/>
</dbReference>
<keyword evidence="7" id="KW-0406">Ion transport</keyword>
<evidence type="ECO:0000256" key="7">
    <source>
        <dbReference type="ARBA" id="ARBA00023065"/>
    </source>
</evidence>
<dbReference type="GO" id="GO:0016020">
    <property type="term" value="C:membrane"/>
    <property type="evidence" value="ECO:0007669"/>
    <property type="project" value="UniProtKB-SubCell"/>
</dbReference>
<keyword evidence="5" id="KW-0460">Magnesium</keyword>
<evidence type="ECO:0000256" key="3">
    <source>
        <dbReference type="ARBA" id="ARBA00022448"/>
    </source>
</evidence>
<reference evidence="11 12" key="1">
    <citation type="submission" date="2017-08" db="EMBL/GenBank/DDBJ databases">
        <title>Resequencing and Reannotation of the genome of Pyrococcus furiosus type strain DSM3638.</title>
        <authorList>
            <person name="Reichelt R.M."/>
            <person name="Bunk B."/>
        </authorList>
    </citation>
    <scope>NUCLEOTIDE SEQUENCE [LARGE SCALE GENOMIC DNA]</scope>
    <source>
        <strain evidence="11 12">DSM 3638</strain>
    </source>
</reference>
<proteinExistence type="inferred from homology"/>
<keyword evidence="8 9" id="KW-0472">Membrane</keyword>
<feature type="transmembrane region" description="Helical" evidence="9">
    <location>
        <begin position="220"/>
        <end position="239"/>
    </location>
</feature>
<keyword evidence="6 9" id="KW-1133">Transmembrane helix</keyword>
<feature type="transmembrane region" description="Helical" evidence="9">
    <location>
        <begin position="365"/>
        <end position="387"/>
    </location>
</feature>
<dbReference type="SUPFAM" id="SSF161093">
    <property type="entry name" value="MgtE membrane domain-like"/>
    <property type="match status" value="2"/>
</dbReference>
<dbReference type="AlphaFoldDB" id="A0A5C0XQ49"/>
<evidence type="ECO:0000256" key="1">
    <source>
        <dbReference type="ARBA" id="ARBA00004141"/>
    </source>
</evidence>
<comment type="subcellular location">
    <subcellularLocation>
        <location evidence="1">Membrane</location>
        <topology evidence="1">Multi-pass membrane protein</topology>
    </subcellularLocation>
</comment>
<dbReference type="GO" id="GO:0008324">
    <property type="term" value="F:monoatomic cation transmembrane transporter activity"/>
    <property type="evidence" value="ECO:0007669"/>
    <property type="project" value="InterPro"/>
</dbReference>
<dbReference type="Gene3D" id="1.10.357.20">
    <property type="entry name" value="SLC41 divalent cation transporters, integral membrane domain"/>
    <property type="match status" value="2"/>
</dbReference>
<evidence type="ECO:0000256" key="2">
    <source>
        <dbReference type="ARBA" id="ARBA00009749"/>
    </source>
</evidence>
<evidence type="ECO:0000256" key="5">
    <source>
        <dbReference type="ARBA" id="ARBA00022842"/>
    </source>
</evidence>
<evidence type="ECO:0000313" key="11">
    <source>
        <dbReference type="EMBL" id="QEK78811.1"/>
    </source>
</evidence>
<dbReference type="OrthoDB" id="86118at2157"/>
<accession>A0A5C0XQ49</accession>